<sequence>MAAVSGAAPLYSGVMAFDARLANAENIAPDKYPVTDFDILLTDGQPRVLAVTEHVNSYPGGAAIRVAGEGCTHHHPRTRGEESFLTFRKLSPKIQRIESQTQDKVRTLHVPYKSTAPIKRVLMGGRFITRENQRHIDSSKAAVCFDIDRCILLYASDFSRKAYLAHAIKQRVNPDIDKI</sequence>
<organism evidence="1 2">
    <name type="scientific">Amanita thiersii Skay4041</name>
    <dbReference type="NCBI Taxonomy" id="703135"/>
    <lineage>
        <taxon>Eukaryota</taxon>
        <taxon>Fungi</taxon>
        <taxon>Dikarya</taxon>
        <taxon>Basidiomycota</taxon>
        <taxon>Agaricomycotina</taxon>
        <taxon>Agaricomycetes</taxon>
        <taxon>Agaricomycetidae</taxon>
        <taxon>Agaricales</taxon>
        <taxon>Pluteineae</taxon>
        <taxon>Amanitaceae</taxon>
        <taxon>Amanita</taxon>
    </lineage>
</organism>
<dbReference type="Proteomes" id="UP000242287">
    <property type="component" value="Unassembled WGS sequence"/>
</dbReference>
<proteinExistence type="predicted"/>
<keyword evidence="2" id="KW-1185">Reference proteome</keyword>
<accession>A0A2A9NHY6</accession>
<gene>
    <name evidence="1" type="ORF">AMATHDRAFT_49130</name>
</gene>
<evidence type="ECO:0000313" key="2">
    <source>
        <dbReference type="Proteomes" id="UP000242287"/>
    </source>
</evidence>
<protein>
    <submittedName>
        <fullName evidence="1">Uncharacterized protein</fullName>
    </submittedName>
</protein>
<evidence type="ECO:0000313" key="1">
    <source>
        <dbReference type="EMBL" id="PFH48944.1"/>
    </source>
</evidence>
<reference evidence="1 2" key="1">
    <citation type="submission" date="2014-02" db="EMBL/GenBank/DDBJ databases">
        <title>Transposable element dynamics among asymbiotic and ectomycorrhizal Amanita fungi.</title>
        <authorList>
            <consortium name="DOE Joint Genome Institute"/>
            <person name="Hess J."/>
            <person name="Skrede I."/>
            <person name="Wolfe B."/>
            <person name="LaButti K."/>
            <person name="Ohm R.A."/>
            <person name="Grigoriev I.V."/>
            <person name="Pringle A."/>
        </authorList>
    </citation>
    <scope>NUCLEOTIDE SEQUENCE [LARGE SCALE GENOMIC DNA]</scope>
    <source>
        <strain evidence="1 2">SKay4041</strain>
    </source>
</reference>
<dbReference type="EMBL" id="KZ302045">
    <property type="protein sequence ID" value="PFH48944.1"/>
    <property type="molecule type" value="Genomic_DNA"/>
</dbReference>
<name>A0A2A9NHY6_9AGAR</name>
<dbReference type="AlphaFoldDB" id="A0A2A9NHY6"/>